<keyword evidence="2" id="KW-0540">Nuclease</keyword>
<geneLocation type="mitochondrion" evidence="2"/>
<feature type="region of interest" description="Disordered" evidence="1">
    <location>
        <begin position="53"/>
        <end position="74"/>
    </location>
</feature>
<sequence>MSYLIVSKLSEVKVIIDIFSSTPLNTSKRLNFLAWKEAYLLYTGSNVKSPSLKSKIPAGTSRSPLGRPASQGEENIQKSLNINRSFEENDLSMSALTRDDIKITPYWLLGFVEGDGSFFVRKGKSLALRFSIGQSFQARILLDSIKEYFLSLPGVAKPTHLDISESGDCKGYSPIKVSIEKPYGGAKPACRLLISNTTFLNNVLIPFFDSLEWQSKKELDFIDWKLVGVLINQGKHYLPAGEVIIEKILAGMNNGRLSTNKKTDAMEKDNSSFKAEVEDLLAAPSNIDVHEKGRIYIKSLKRYLRGKRVSSY</sequence>
<proteinExistence type="predicted"/>
<keyword evidence="2" id="KW-0496">Mitochondrion</keyword>
<keyword evidence="2" id="KW-0255">Endonuclease</keyword>
<dbReference type="AlphaFoldDB" id="A0A291LIZ3"/>
<dbReference type="PANTHER" id="PTHR36181:SF2">
    <property type="entry name" value="INTRON-ENCODED ENDONUCLEASE AI3-RELATED"/>
    <property type="match status" value="1"/>
</dbReference>
<evidence type="ECO:0000313" key="2">
    <source>
        <dbReference type="EMBL" id="ATI20495.1"/>
    </source>
</evidence>
<dbReference type="SUPFAM" id="SSF55608">
    <property type="entry name" value="Homing endonucleases"/>
    <property type="match status" value="2"/>
</dbReference>
<dbReference type="PANTHER" id="PTHR36181">
    <property type="entry name" value="INTRON-ENCODED ENDONUCLEASE AI3-RELATED"/>
    <property type="match status" value="1"/>
</dbReference>
<dbReference type="InterPro" id="IPR051289">
    <property type="entry name" value="LAGLIDADG_Endonuclease"/>
</dbReference>
<keyword evidence="2" id="KW-0378">Hydrolase</keyword>
<protein>
    <submittedName>
        <fullName evidence="2">LAGLIDADG endonuclease</fullName>
    </submittedName>
</protein>
<dbReference type="GO" id="GO:0004519">
    <property type="term" value="F:endonuclease activity"/>
    <property type="evidence" value="ECO:0007669"/>
    <property type="project" value="UniProtKB-KW"/>
</dbReference>
<organism evidence="2">
    <name type="scientific">Juglanconis juglandina</name>
    <dbReference type="NCBI Taxonomy" id="1940567"/>
    <lineage>
        <taxon>Eukaryota</taxon>
        <taxon>Fungi</taxon>
        <taxon>Dikarya</taxon>
        <taxon>Ascomycota</taxon>
        <taxon>Pezizomycotina</taxon>
        <taxon>Sordariomycetes</taxon>
        <taxon>Sordariomycetidae</taxon>
        <taxon>Diaporthales</taxon>
        <taxon>Juglanconidaceae</taxon>
        <taxon>Juglanconis</taxon>
    </lineage>
</organism>
<dbReference type="InterPro" id="IPR027434">
    <property type="entry name" value="Homing_endonucl"/>
</dbReference>
<dbReference type="Gene3D" id="3.10.28.10">
    <property type="entry name" value="Homing endonucleases"/>
    <property type="match status" value="2"/>
</dbReference>
<accession>A0A291LIZ3</accession>
<gene>
    <name evidence="2" type="primary">orf312</name>
</gene>
<name>A0A291LIZ3_9PEZI</name>
<dbReference type="EMBL" id="KY575057">
    <property type="protein sequence ID" value="ATI20495.1"/>
    <property type="molecule type" value="Genomic_DNA"/>
</dbReference>
<reference evidence="2" key="1">
    <citation type="submission" date="2017-02" db="EMBL/GenBank/DDBJ databases">
        <title>Fungal Comparative Genomics of Melanconis species and Ophiognomonia clavigignenti-juglandacearum at Different Phylogenetic Distances.</title>
        <authorList>
            <person name="Demers J.E."/>
            <person name="Castlebury L.A."/>
        </authorList>
    </citation>
    <scope>NUCLEOTIDE SEQUENCE</scope>
    <source>
        <strain evidence="2">CBS 121083</strain>
    </source>
</reference>
<evidence type="ECO:0000256" key="1">
    <source>
        <dbReference type="SAM" id="MobiDB-lite"/>
    </source>
</evidence>